<organism evidence="3">
    <name type="scientific">marine metagenome</name>
    <dbReference type="NCBI Taxonomy" id="408172"/>
    <lineage>
        <taxon>unclassified sequences</taxon>
        <taxon>metagenomes</taxon>
        <taxon>ecological metagenomes</taxon>
    </lineage>
</organism>
<dbReference type="InterPro" id="IPR029063">
    <property type="entry name" value="SAM-dependent_MTases_sf"/>
</dbReference>
<dbReference type="InterPro" id="IPR022749">
    <property type="entry name" value="D12N6_MeTrfase_N"/>
</dbReference>
<feature type="domain" description="N6 adenine-specific DNA methyltransferase N-terminal" evidence="2">
    <location>
        <begin position="8"/>
        <end position="70"/>
    </location>
</feature>
<evidence type="ECO:0000313" key="3">
    <source>
        <dbReference type="EMBL" id="SVC63688.1"/>
    </source>
</evidence>
<reference evidence="3" key="1">
    <citation type="submission" date="2018-05" db="EMBL/GenBank/DDBJ databases">
        <authorList>
            <person name="Lanie J.A."/>
            <person name="Ng W.-L."/>
            <person name="Kazmierczak K.M."/>
            <person name="Andrzejewski T.M."/>
            <person name="Davidsen T.M."/>
            <person name="Wayne K.J."/>
            <person name="Tettelin H."/>
            <person name="Glass J.I."/>
            <person name="Rusch D."/>
            <person name="Podicherti R."/>
            <person name="Tsui H.-C.T."/>
            <person name="Winkler M.E."/>
        </authorList>
    </citation>
    <scope>NUCLEOTIDE SEQUENCE</scope>
</reference>
<dbReference type="EMBL" id="UINC01102228">
    <property type="protein sequence ID" value="SVC63688.1"/>
    <property type="molecule type" value="Genomic_DNA"/>
</dbReference>
<dbReference type="Gene3D" id="1.20.1260.30">
    <property type="match status" value="1"/>
</dbReference>
<evidence type="ECO:0000256" key="1">
    <source>
        <dbReference type="ARBA" id="ARBA00022747"/>
    </source>
</evidence>
<proteinExistence type="predicted"/>
<evidence type="ECO:0000259" key="2">
    <source>
        <dbReference type="Pfam" id="PF12161"/>
    </source>
</evidence>
<feature type="non-terminal residue" evidence="3">
    <location>
        <position position="72"/>
    </location>
</feature>
<dbReference type="GO" id="GO:0009307">
    <property type="term" value="P:DNA restriction-modification system"/>
    <property type="evidence" value="ECO:0007669"/>
    <property type="project" value="UniProtKB-KW"/>
</dbReference>
<protein>
    <recommendedName>
        <fullName evidence="2">N6 adenine-specific DNA methyltransferase N-terminal domain-containing protein</fullName>
    </recommendedName>
</protein>
<dbReference type="Pfam" id="PF12161">
    <property type="entry name" value="HsdM_N"/>
    <property type="match status" value="1"/>
</dbReference>
<name>A0A382NT58_9ZZZZ</name>
<accession>A0A382NT58</accession>
<dbReference type="AlphaFoldDB" id="A0A382NT58"/>
<keyword evidence="1" id="KW-0680">Restriction system</keyword>
<gene>
    <name evidence="3" type="ORF">METZ01_LOCUS316542</name>
</gene>
<dbReference type="InterPro" id="IPR038333">
    <property type="entry name" value="T1MK-like_N_sf"/>
</dbReference>
<dbReference type="SUPFAM" id="SSF53335">
    <property type="entry name" value="S-adenosyl-L-methionine-dependent methyltransferases"/>
    <property type="match status" value="1"/>
</dbReference>
<sequence>MDISQAFKNIDNKLWKGGVANALDYMEQSSWILFLKYLSDQEENRLFEAELEGKDYQPVFQKQYLWKQWACK</sequence>